<evidence type="ECO:0000256" key="7">
    <source>
        <dbReference type="ARBA" id="ARBA00022989"/>
    </source>
</evidence>
<feature type="compositionally biased region" description="Low complexity" evidence="16">
    <location>
        <begin position="689"/>
        <end position="707"/>
    </location>
</feature>
<evidence type="ECO:0000313" key="20">
    <source>
        <dbReference type="Proteomes" id="UP001266305"/>
    </source>
</evidence>
<evidence type="ECO:0000256" key="14">
    <source>
        <dbReference type="ARBA" id="ARBA00049678"/>
    </source>
</evidence>
<dbReference type="SMART" id="SM00409">
    <property type="entry name" value="IG"/>
    <property type="match status" value="5"/>
</dbReference>
<evidence type="ECO:0000256" key="12">
    <source>
        <dbReference type="ARBA" id="ARBA00049599"/>
    </source>
</evidence>
<dbReference type="SUPFAM" id="SSF48726">
    <property type="entry name" value="Immunoglobulin"/>
    <property type="match status" value="5"/>
</dbReference>
<feature type="region of interest" description="Disordered" evidence="16">
    <location>
        <begin position="787"/>
        <end position="807"/>
    </location>
</feature>
<evidence type="ECO:0000256" key="16">
    <source>
        <dbReference type="SAM" id="MobiDB-lite"/>
    </source>
</evidence>
<evidence type="ECO:0000259" key="18">
    <source>
        <dbReference type="PROSITE" id="PS50835"/>
    </source>
</evidence>
<comment type="caution">
    <text evidence="19">The sequence shown here is derived from an EMBL/GenBank/DDBJ whole genome shotgun (WGS) entry which is preliminary data.</text>
</comment>
<evidence type="ECO:0000256" key="15">
    <source>
        <dbReference type="ARBA" id="ARBA00049745"/>
    </source>
</evidence>
<keyword evidence="9" id="KW-1015">Disulfide bond</keyword>
<keyword evidence="11" id="KW-0393">Immunoglobulin domain</keyword>
<comment type="subunit">
    <text evidence="14">Interacts (mainly via CDR1-like domain) with dimeric IgA. Interacts (mainly via CDR2-like domain) with pentameric IgM.</text>
</comment>
<name>A0ABQ9TNT1_SAGOE</name>
<feature type="region of interest" description="Disordered" evidence="16">
    <location>
        <begin position="172"/>
        <end position="194"/>
    </location>
</feature>
<keyword evidence="7 17" id="KW-1133">Transmembrane helix</keyword>
<keyword evidence="6" id="KW-0732">Signal</keyword>
<proteinExistence type="predicted"/>
<dbReference type="InterPro" id="IPR036179">
    <property type="entry name" value="Ig-like_dom_sf"/>
</dbReference>
<comment type="function">
    <text evidence="13">Through its N-linked glycans ensures anchoring of secretory IgA (sIgA) molecules to mucus lining the epithelial surface to neutralize extracellular pathogens. On its own (free form) may act as a non-specific microbial scavenger to prevent pathogen interaction with epithelial cells.</text>
</comment>
<evidence type="ECO:0000256" key="5">
    <source>
        <dbReference type="ARBA" id="ARBA00022692"/>
    </source>
</evidence>
<dbReference type="InterPro" id="IPR003599">
    <property type="entry name" value="Ig_sub"/>
</dbReference>
<feature type="compositionally biased region" description="Basic and acidic residues" evidence="16">
    <location>
        <begin position="185"/>
        <end position="194"/>
    </location>
</feature>
<evidence type="ECO:0000256" key="10">
    <source>
        <dbReference type="ARBA" id="ARBA00023180"/>
    </source>
</evidence>
<evidence type="ECO:0000256" key="6">
    <source>
        <dbReference type="ARBA" id="ARBA00022729"/>
    </source>
</evidence>
<evidence type="ECO:0000256" key="1">
    <source>
        <dbReference type="ARBA" id="ARBA00004251"/>
    </source>
</evidence>
<evidence type="ECO:0000256" key="9">
    <source>
        <dbReference type="ARBA" id="ARBA00023157"/>
    </source>
</evidence>
<comment type="subcellular location">
    <subcellularLocation>
        <location evidence="1">Cell membrane</location>
        <topology evidence="1">Single-pass type I membrane protein</topology>
    </subcellularLocation>
    <subcellularLocation>
        <location evidence="2">Secreted</location>
    </subcellularLocation>
</comment>
<evidence type="ECO:0000256" key="4">
    <source>
        <dbReference type="ARBA" id="ARBA00022525"/>
    </source>
</evidence>
<sequence length="834" mass="91117">MGYLEQALPPKGLRKPLSSVPTAVSTKSPIFGPQEVSSVEGNSVSITCYYPPTSVNRHTRKYWCRQEASGRCTTLISSEGYVSNSYTGRANLTNFPENGTFVVNIAQLSRDDSGPYKCGLGINGRGLSFDVSLEVSQGKDPGFLGFWAKIRGNSLRCMKGWRRNFLTTMHRPVGGQKAPLSPGKDFSEQEKETDRAYLGDPRLLNDTEVYTVDVGRTVTINCPIKSEDAEKKKSFYKMIGQNPVLVTDSTSYVSPNYKGRIHLDIHGTDQLMFIVVINQLRLSDAGMYFCQPGVDSQAGKKNVNLQVLAPEPELVYGDLRGSVTFNCALGPEVANLPKFLCRVSNGENCDILINTLGKRAPAFEGRILLSPKDKNGLLSVLITGLRKEDAGRYLCGAHPDGQLQEGWPIQAWQLFVNEESTIPRSPTVVKGVAGGSVAVVCPYNPKESKSIKYWCRWEGAQNGHCPLLVESDGLVQEQYEGRLALHQEPGNGTYTVILNQLTSQDAGFYWCLTNGDTRWRTTVEIKIIEGEPNLKVPGNVTAVVGETLKLPCHFPCKFYSYEKYWCKWSNKGCQALPSQDEGPSQAFVNCDQNSRLVSLTLNPVTKADEGWYWCGVKQDHSYGETAAIYVAVEEKKVAGSRDASPAKADAAPDEKVLESGVQEIENKAVQDPRLFAEEKAVVDAGDQAGGSRASVDSSSSEEQGGSSRVLVSTLVPLGLVLALGAVAVGVARARHRKNVDRVSIRSYRTDISMSDFENSREFGANDNMGASSITQETSLGGKDGFVATTESTTETKEPKKAKRSSKEEAEMVYRDFLLQSSAVAAEAQDAPREA</sequence>
<feature type="domain" description="Ig-like" evidence="18">
    <location>
        <begin position="21"/>
        <end position="118"/>
    </location>
</feature>
<keyword evidence="4" id="KW-0964">Secreted</keyword>
<organism evidence="19 20">
    <name type="scientific">Saguinus oedipus</name>
    <name type="common">Cotton-top tamarin</name>
    <name type="synonym">Oedipomidas oedipus</name>
    <dbReference type="NCBI Taxonomy" id="9490"/>
    <lineage>
        <taxon>Eukaryota</taxon>
        <taxon>Metazoa</taxon>
        <taxon>Chordata</taxon>
        <taxon>Craniata</taxon>
        <taxon>Vertebrata</taxon>
        <taxon>Euteleostomi</taxon>
        <taxon>Mammalia</taxon>
        <taxon>Eutheria</taxon>
        <taxon>Euarchontoglires</taxon>
        <taxon>Primates</taxon>
        <taxon>Haplorrhini</taxon>
        <taxon>Platyrrhini</taxon>
        <taxon>Cebidae</taxon>
        <taxon>Callitrichinae</taxon>
        <taxon>Saguinus</taxon>
    </lineage>
</organism>
<dbReference type="InterPro" id="IPR007110">
    <property type="entry name" value="Ig-like_dom"/>
</dbReference>
<feature type="transmembrane region" description="Helical" evidence="17">
    <location>
        <begin position="709"/>
        <end position="731"/>
    </location>
</feature>
<dbReference type="InterPro" id="IPR013106">
    <property type="entry name" value="Ig_V-set"/>
</dbReference>
<evidence type="ECO:0000256" key="13">
    <source>
        <dbReference type="ARBA" id="ARBA00049604"/>
    </source>
</evidence>
<dbReference type="InterPro" id="IPR013783">
    <property type="entry name" value="Ig-like_fold"/>
</dbReference>
<evidence type="ECO:0000256" key="11">
    <source>
        <dbReference type="ARBA" id="ARBA00023319"/>
    </source>
</evidence>
<protein>
    <recommendedName>
        <fullName evidence="15">Polymeric immunoglobulin receptor</fullName>
    </recommendedName>
</protein>
<evidence type="ECO:0000256" key="2">
    <source>
        <dbReference type="ARBA" id="ARBA00004613"/>
    </source>
</evidence>
<dbReference type="SMART" id="SM00406">
    <property type="entry name" value="IGv"/>
    <property type="match status" value="4"/>
</dbReference>
<evidence type="ECO:0000256" key="3">
    <source>
        <dbReference type="ARBA" id="ARBA00022475"/>
    </source>
</evidence>
<evidence type="ECO:0000313" key="19">
    <source>
        <dbReference type="EMBL" id="KAK2086414.1"/>
    </source>
</evidence>
<dbReference type="Proteomes" id="UP001266305">
    <property type="component" value="Unassembled WGS sequence"/>
</dbReference>
<keyword evidence="10" id="KW-0325">Glycoprotein</keyword>
<keyword evidence="20" id="KW-1185">Reference proteome</keyword>
<dbReference type="EMBL" id="JASSZA010000020">
    <property type="protein sequence ID" value="KAK2086414.1"/>
    <property type="molecule type" value="Genomic_DNA"/>
</dbReference>
<evidence type="ECO:0000256" key="8">
    <source>
        <dbReference type="ARBA" id="ARBA00023136"/>
    </source>
</evidence>
<feature type="region of interest" description="Disordered" evidence="16">
    <location>
        <begin position="685"/>
        <end position="707"/>
    </location>
</feature>
<dbReference type="PROSITE" id="PS50835">
    <property type="entry name" value="IG_LIKE"/>
    <property type="match status" value="2"/>
</dbReference>
<dbReference type="Pfam" id="PF07686">
    <property type="entry name" value="V-set"/>
    <property type="match status" value="4"/>
</dbReference>
<keyword evidence="3" id="KW-1003">Cell membrane</keyword>
<dbReference type="PANTHER" id="PTHR11860">
    <property type="entry name" value="POLYMERIC-IMMUNOGLOBULIN RECEPTOR"/>
    <property type="match status" value="1"/>
</dbReference>
<accession>A0ABQ9TNT1</accession>
<dbReference type="PANTHER" id="PTHR11860:SF82">
    <property type="entry name" value="POLYMERIC IMMUNOGLOBULIN RECEPTOR"/>
    <property type="match status" value="1"/>
</dbReference>
<dbReference type="InterPro" id="IPR050671">
    <property type="entry name" value="CD300_family_receptors"/>
</dbReference>
<comment type="function">
    <text evidence="12">Mediates selective transcytosis of polymeric IgA and IgM across mucosal epithelial cells. Binds polymeric IgA and IgM at the basolateral surface of epithelial cells. The complex is then transported across the cell to be secreted at the apical surface. During this process, a cleavage occurs that separates the extracellular (known as the secretory component) from the transmembrane segment.</text>
</comment>
<dbReference type="CDD" id="cd05716">
    <property type="entry name" value="IgV_pIgR_like"/>
    <property type="match status" value="4"/>
</dbReference>
<feature type="domain" description="Ig-like" evidence="18">
    <location>
        <begin position="532"/>
        <end position="631"/>
    </location>
</feature>
<keyword evidence="5 17" id="KW-0812">Transmembrane</keyword>
<reference evidence="19 20" key="1">
    <citation type="submission" date="2023-05" db="EMBL/GenBank/DDBJ databases">
        <title>B98-5 Cell Line De Novo Hybrid Assembly: An Optical Mapping Approach.</title>
        <authorList>
            <person name="Kananen K."/>
            <person name="Auerbach J.A."/>
            <person name="Kautto E."/>
            <person name="Blachly J.S."/>
        </authorList>
    </citation>
    <scope>NUCLEOTIDE SEQUENCE [LARGE SCALE GENOMIC DNA]</scope>
    <source>
        <strain evidence="19">B95-8</strain>
        <tissue evidence="19">Cell line</tissue>
    </source>
</reference>
<feature type="compositionally biased region" description="Basic and acidic residues" evidence="16">
    <location>
        <begin position="793"/>
        <end position="807"/>
    </location>
</feature>
<dbReference type="Gene3D" id="2.60.40.10">
    <property type="entry name" value="Immunoglobulins"/>
    <property type="match status" value="5"/>
</dbReference>
<keyword evidence="8 17" id="KW-0472">Membrane</keyword>
<gene>
    <name evidence="19" type="ORF">P7K49_035839</name>
</gene>
<evidence type="ECO:0000256" key="17">
    <source>
        <dbReference type="SAM" id="Phobius"/>
    </source>
</evidence>